<dbReference type="STRING" id="641147.HMPREF9021_02490"/>
<dbReference type="eggNOG" id="COG0572">
    <property type="taxonomic scope" value="Bacteria"/>
</dbReference>
<proteinExistence type="predicted"/>
<evidence type="ECO:0000313" key="1">
    <source>
        <dbReference type="EMBL" id="EJZ50284.1"/>
    </source>
</evidence>
<accession>U6Q363</accession>
<dbReference type="InterPro" id="IPR027417">
    <property type="entry name" value="P-loop_NTPase"/>
</dbReference>
<organism evidence="1 2">
    <name type="scientific">Simonsiella muelleri ATCC 29453</name>
    <dbReference type="NCBI Taxonomy" id="641147"/>
    <lineage>
        <taxon>Bacteria</taxon>
        <taxon>Pseudomonadati</taxon>
        <taxon>Pseudomonadota</taxon>
        <taxon>Betaproteobacteria</taxon>
        <taxon>Neisseriales</taxon>
        <taxon>Neisseriaceae</taxon>
        <taxon>Simonsiella</taxon>
    </lineage>
</organism>
<dbReference type="HOGENOM" id="CLU_1584297_0_0_4"/>
<sequence>MQKFILLRGHQGSGKSTFASEKIAEFQNAYPQAKIYHIENDKELTDANGMYQFNTEKLAAAQQKGMATLKNALKFGQQNQTTNILIINSNTNQKANACRTLLDLANKYGFKTEVYRLHNFYPNLHRVPEHEVLAAYHRLNQNRVRNEIHVPATCPISAEQQAEIDEMEKFQAA</sequence>
<dbReference type="Proteomes" id="UP000017813">
    <property type="component" value="Unassembled WGS sequence"/>
</dbReference>
<reference evidence="1 2" key="1">
    <citation type="submission" date="2010-03" db="EMBL/GenBank/DDBJ databases">
        <authorList>
            <consortium name="The Broad Institute Genome Sequencing Platform"/>
            <person name="Ward D."/>
            <person name="Earl A."/>
            <person name="Feldgarden M."/>
            <person name="Gevers D."/>
            <person name="Young S."/>
            <person name="Zeng Q."/>
            <person name="Koehrsen M."/>
            <person name="Alvarado L."/>
            <person name="Berlin A.M."/>
            <person name="Borenstein D."/>
            <person name="Chapman S.B."/>
            <person name="Chen Z."/>
            <person name="Engels R."/>
            <person name="Freedman E."/>
            <person name="Gellesch M."/>
            <person name="Goldberg J."/>
            <person name="Griggs A."/>
            <person name="Gujja S."/>
            <person name="Heilman E.R."/>
            <person name="Heiman D.I."/>
            <person name="Hepburn T.A."/>
            <person name="Howarth C."/>
            <person name="Jen D."/>
            <person name="Larson L."/>
            <person name="Mehta T."/>
            <person name="Park D."/>
            <person name="Pearson M."/>
            <person name="Richards J."/>
            <person name="Roberts A."/>
            <person name="Saif S."/>
            <person name="Shea T.D."/>
            <person name="Shenoy N."/>
            <person name="Sisk P."/>
            <person name="Stolte C."/>
            <person name="Sykes S.N."/>
            <person name="Walk T."/>
            <person name="White J."/>
            <person name="Yandava C."/>
            <person name="Izard J."/>
            <person name="Baranova O.V."/>
            <person name="Blanton J.M."/>
            <person name="Tanner A.C."/>
            <person name="Dewhirst F."/>
            <person name="Haas B."/>
            <person name="Nusbaum C."/>
            <person name="Birren B."/>
        </authorList>
    </citation>
    <scope>NUCLEOTIDE SEQUENCE [LARGE SCALE GENOMIC DNA]</scope>
    <source>
        <strain evidence="1 2">ATCC 29453</strain>
    </source>
</reference>
<evidence type="ECO:0008006" key="3">
    <source>
        <dbReference type="Google" id="ProtNLM"/>
    </source>
</evidence>
<evidence type="ECO:0000313" key="2">
    <source>
        <dbReference type="Proteomes" id="UP000017813"/>
    </source>
</evidence>
<dbReference type="Gene3D" id="3.40.50.300">
    <property type="entry name" value="P-loop containing nucleotide triphosphate hydrolases"/>
    <property type="match status" value="1"/>
</dbReference>
<dbReference type="EMBL" id="ADCY02000002">
    <property type="protein sequence ID" value="EJZ50284.1"/>
    <property type="molecule type" value="Genomic_DNA"/>
</dbReference>
<dbReference type="Pfam" id="PF13671">
    <property type="entry name" value="AAA_33"/>
    <property type="match status" value="1"/>
</dbReference>
<keyword evidence="2" id="KW-1185">Reference proteome</keyword>
<gene>
    <name evidence="1" type="ORF">HMPREF9021_02490</name>
</gene>
<dbReference type="RefSeq" id="WP_002641043.1">
    <property type="nucleotide sequence ID" value="NZ_CP019448.1"/>
</dbReference>
<comment type="caution">
    <text evidence="1">The sequence shown here is derived from an EMBL/GenBank/DDBJ whole genome shotgun (WGS) entry which is preliminary data.</text>
</comment>
<reference evidence="1 2" key="2">
    <citation type="submission" date="2011-10" db="EMBL/GenBank/DDBJ databases">
        <title>The Genome Sequence of Simonsiella muelleri ATCC 29453.</title>
        <authorList>
            <consortium name="The Broad Institute Genome Sequencing Platform"/>
            <consortium name="The Broad Institute Genome Sequencing Center for Infectious Disease"/>
            <person name="Earl A."/>
            <person name="Ward D."/>
            <person name="Feldgarden M."/>
            <person name="Gevers D."/>
            <person name="Izard J."/>
            <person name="Baranova O.V."/>
            <person name="Blanton J.M."/>
            <person name="Tanner A.C."/>
            <person name="Dewhirst F."/>
            <person name="Young S.K."/>
            <person name="Zeng Q."/>
            <person name="Gargeya S."/>
            <person name="Fitzgerald M."/>
            <person name="Haas B."/>
            <person name="Abouelleil A."/>
            <person name="Alvarado L."/>
            <person name="Arachchi H.M."/>
            <person name="Berlin A."/>
            <person name="Brown A."/>
            <person name="Chapman S.B."/>
            <person name="Chen Z."/>
            <person name="Dunbar C."/>
            <person name="Freedman E."/>
            <person name="Gearin G."/>
            <person name="Goldberg J."/>
            <person name="Griggs A."/>
            <person name="Gujja S."/>
            <person name="Heiman D."/>
            <person name="Howarth C."/>
            <person name="Larson L."/>
            <person name="Lui A."/>
            <person name="MacDonald P.J.P."/>
            <person name="Montmayeur A."/>
            <person name="Murphy C."/>
            <person name="Neiman D."/>
            <person name="Pearson M."/>
            <person name="Priest M."/>
            <person name="Roberts A."/>
            <person name="Saif S."/>
            <person name="Shea T."/>
            <person name="Shenoy N."/>
            <person name="Sisk P."/>
            <person name="Stolte C."/>
            <person name="Sykes S."/>
            <person name="Wortman J."/>
            <person name="Nusbaum C."/>
            <person name="Birren B."/>
        </authorList>
    </citation>
    <scope>NUCLEOTIDE SEQUENCE [LARGE SCALE GENOMIC DNA]</scope>
    <source>
        <strain evidence="1 2">ATCC 29453</strain>
    </source>
</reference>
<name>U6Q363_9NEIS</name>
<protein>
    <recommendedName>
        <fullName evidence="3">UDP-N-acetylglucosamine kinase</fullName>
    </recommendedName>
</protein>
<dbReference type="AlphaFoldDB" id="U6Q363"/>